<reference evidence="1 2" key="1">
    <citation type="submission" date="2011-08" db="EMBL/GenBank/DDBJ databases">
        <authorList>
            <person name="Liu Z.J."/>
            <person name="Shi F.L."/>
            <person name="Lu J.Q."/>
            <person name="Li M."/>
            <person name="Wang Z.L."/>
        </authorList>
    </citation>
    <scope>NUCLEOTIDE SEQUENCE [LARGE SCALE GENOMIC DNA]</scope>
    <source>
        <strain evidence="1 2">USNM 41457</strain>
    </source>
</reference>
<keyword evidence="2" id="KW-1185">Reference proteome</keyword>
<dbReference type="VEuPathDB" id="MicrosporidiaDB:EDEG_03121"/>
<name>J8ZRX2_EDHAE</name>
<reference evidence="2" key="2">
    <citation type="submission" date="2015-07" db="EMBL/GenBank/DDBJ databases">
        <title>Contrasting host-pathogen interactions and genome evolution in two generalist and specialist microsporidian pathogens of mosquitoes.</title>
        <authorList>
            <consortium name="The Broad Institute Genomics Platform"/>
            <consortium name="The Broad Institute Genome Sequencing Center for Infectious Disease"/>
            <person name="Cuomo C.A."/>
            <person name="Sanscrainte N.D."/>
            <person name="Goldberg J.M."/>
            <person name="Heiman D."/>
            <person name="Young S."/>
            <person name="Zeng Q."/>
            <person name="Becnel J.J."/>
            <person name="Birren B.W."/>
        </authorList>
    </citation>
    <scope>NUCLEOTIDE SEQUENCE [LARGE SCALE GENOMIC DNA]</scope>
    <source>
        <strain evidence="2">USNM 41457</strain>
    </source>
</reference>
<proteinExistence type="predicted"/>
<dbReference type="InParanoid" id="J8ZRX2"/>
<organism evidence="1 2">
    <name type="scientific">Edhazardia aedis (strain USNM 41457)</name>
    <name type="common">Microsporidian parasite</name>
    <dbReference type="NCBI Taxonomy" id="1003232"/>
    <lineage>
        <taxon>Eukaryota</taxon>
        <taxon>Fungi</taxon>
        <taxon>Fungi incertae sedis</taxon>
        <taxon>Microsporidia</taxon>
        <taxon>Edhazardia</taxon>
    </lineage>
</organism>
<comment type="caution">
    <text evidence="1">The sequence shown here is derived from an EMBL/GenBank/DDBJ whole genome shotgun (WGS) entry which is preliminary data.</text>
</comment>
<evidence type="ECO:0000313" key="1">
    <source>
        <dbReference type="EMBL" id="EJW02448.1"/>
    </source>
</evidence>
<sequence length="293" mass="35403">MFLTIIFIHCYLAINLNENAVSSKCHICFNIDNEYIEIECFVFLCSIIKEKVYLLDLDISRKYFLNSNEEIFLTDEIYTKIVRIFSKLLFIRIKEFNFIKIDRENKDDEGDTMKTEQKNTDLFFSYPIDVKMPETLRNWTYNRFIESLDGSSYIYGKYENVVLNAFFKHKFRIDKEYMVLSIFFKNIQHYIDFKTYQTIQMDIDSKNINIDFENSFLYTDPNRLSAYLKNVIDFCYLHNIEHHSIFLKCSTKNFIVELLINSFQIMLNIKSNQNSEKEQYEFKKHLIKKCMNF</sequence>
<dbReference type="EMBL" id="AFBI03000070">
    <property type="protein sequence ID" value="EJW02448.1"/>
    <property type="molecule type" value="Genomic_DNA"/>
</dbReference>
<gene>
    <name evidence="1" type="ORF">EDEG_03121</name>
</gene>
<dbReference type="AlphaFoldDB" id="J8ZRX2"/>
<dbReference type="HOGENOM" id="CLU_950030_0_0_1"/>
<dbReference type="Proteomes" id="UP000003163">
    <property type="component" value="Unassembled WGS sequence"/>
</dbReference>
<protein>
    <submittedName>
        <fullName evidence="1">Uncharacterized protein</fullName>
    </submittedName>
</protein>
<evidence type="ECO:0000313" key="2">
    <source>
        <dbReference type="Proteomes" id="UP000003163"/>
    </source>
</evidence>
<accession>J8ZRX2</accession>